<dbReference type="Gene3D" id="3.60.21.10">
    <property type="match status" value="1"/>
</dbReference>
<dbReference type="InterPro" id="IPR029052">
    <property type="entry name" value="Metallo-depent_PP-like"/>
</dbReference>
<dbReference type="InterPro" id="IPR004843">
    <property type="entry name" value="Calcineurin-like_PHP"/>
</dbReference>
<dbReference type="GO" id="GO:0016787">
    <property type="term" value="F:hydrolase activity"/>
    <property type="evidence" value="ECO:0007669"/>
    <property type="project" value="InterPro"/>
</dbReference>
<dbReference type="SUPFAM" id="SSF56300">
    <property type="entry name" value="Metallo-dependent phosphatases"/>
    <property type="match status" value="1"/>
</dbReference>
<keyword evidence="3" id="KW-1185">Reference proteome</keyword>
<dbReference type="Proteomes" id="UP000500741">
    <property type="component" value="Chromosome"/>
</dbReference>
<gene>
    <name evidence="2" type="ORF">G7084_07120</name>
</gene>
<dbReference type="KEGG" id="wco:G7084_07120"/>
<dbReference type="EMBL" id="CP049888">
    <property type="protein sequence ID" value="QIL51082.1"/>
    <property type="molecule type" value="Genomic_DNA"/>
</dbReference>
<reference evidence="2 3" key="1">
    <citation type="submission" date="2020-03" db="EMBL/GenBank/DDBJ databases">
        <title>Weissella sp. nov., isolated from Cybister lewisianus.</title>
        <authorList>
            <person name="Hyun D.-W."/>
            <person name="Bae J.-W."/>
        </authorList>
    </citation>
    <scope>NUCLEOTIDE SEQUENCE [LARGE SCALE GENOMIC DNA]</scope>
    <source>
        <strain evidence="2 3">HDW19</strain>
    </source>
</reference>
<evidence type="ECO:0000313" key="3">
    <source>
        <dbReference type="Proteomes" id="UP000500741"/>
    </source>
</evidence>
<dbReference type="AlphaFoldDB" id="A0A6G8B1H9"/>
<sequence length="205" mass="23596">MNYFTADLHFFHEQLLKSEHFSPRPYTDLSSEHAGLQKVWNSRVTDQDTVYHLGDLAFLNKIKPAKKGYQQLLELLLSLKGQIILVKGNHDTRDLFKFLKNQHIILADGRPKFEFHDVGLIVKANHHQFFLTHYPLILGPTASSINLHGHIHHSQVPIAENINVGIDSEDLEYLTADQRPAWGMPLSLEEIEQILIQKHNRLSTK</sequence>
<organism evidence="2 3">
    <name type="scientific">Weissella coleopterorum</name>
    <dbReference type="NCBI Taxonomy" id="2714949"/>
    <lineage>
        <taxon>Bacteria</taxon>
        <taxon>Bacillati</taxon>
        <taxon>Bacillota</taxon>
        <taxon>Bacilli</taxon>
        <taxon>Lactobacillales</taxon>
        <taxon>Lactobacillaceae</taxon>
        <taxon>Weissella</taxon>
    </lineage>
</organism>
<accession>A0A6G8B1H9</accession>
<proteinExistence type="predicted"/>
<evidence type="ECO:0000313" key="2">
    <source>
        <dbReference type="EMBL" id="QIL51082.1"/>
    </source>
</evidence>
<dbReference type="RefSeq" id="WP_166011319.1">
    <property type="nucleotide sequence ID" value="NZ_CP049888.1"/>
</dbReference>
<name>A0A6G8B1H9_9LACO</name>
<dbReference type="Pfam" id="PF00149">
    <property type="entry name" value="Metallophos"/>
    <property type="match status" value="1"/>
</dbReference>
<protein>
    <submittedName>
        <fullName evidence="2">Metallophosphatase</fullName>
    </submittedName>
</protein>
<evidence type="ECO:0000259" key="1">
    <source>
        <dbReference type="Pfam" id="PF00149"/>
    </source>
</evidence>
<feature type="domain" description="Calcineurin-like phosphoesterase" evidence="1">
    <location>
        <begin position="4"/>
        <end position="150"/>
    </location>
</feature>